<evidence type="ECO:0000313" key="4">
    <source>
        <dbReference type="EMBL" id="UWD34483.1"/>
    </source>
</evidence>
<dbReference type="InterPro" id="IPR027417">
    <property type="entry name" value="P-loop_NTPase"/>
</dbReference>
<dbReference type="Pfam" id="PF19044">
    <property type="entry name" value="P-loop_TraG"/>
    <property type="match status" value="1"/>
</dbReference>
<organism evidence="4 5">
    <name type="scientific">Mesomycoplasma molare</name>
    <dbReference type="NCBI Taxonomy" id="171288"/>
    <lineage>
        <taxon>Bacteria</taxon>
        <taxon>Bacillati</taxon>
        <taxon>Mycoplasmatota</taxon>
        <taxon>Mycoplasmoidales</taxon>
        <taxon>Metamycoplasmataceae</taxon>
        <taxon>Mesomycoplasma</taxon>
    </lineage>
</organism>
<dbReference type="Gene3D" id="1.10.8.730">
    <property type="match status" value="1"/>
</dbReference>
<reference evidence="4" key="1">
    <citation type="submission" date="2022-08" db="EMBL/GenBank/DDBJ databases">
        <title>Complete genome sequence of Mycoplasma molare type strain H 542.</title>
        <authorList>
            <person name="Spergser J."/>
        </authorList>
    </citation>
    <scope>NUCLEOTIDE SEQUENCE</scope>
    <source>
        <strain evidence="4">H 542</strain>
    </source>
</reference>
<feature type="transmembrane region" description="Helical" evidence="2">
    <location>
        <begin position="21"/>
        <end position="44"/>
    </location>
</feature>
<keyword evidence="2" id="KW-1133">Transmembrane helix</keyword>
<proteinExistence type="predicted"/>
<protein>
    <submittedName>
        <fullName evidence="4">Type IV secretion system DNA-binding domain-containing protein</fullName>
    </submittedName>
</protein>
<evidence type="ECO:0000256" key="1">
    <source>
        <dbReference type="SAM" id="Coils"/>
    </source>
</evidence>
<dbReference type="PANTHER" id="PTHR30121:SF6">
    <property type="entry name" value="SLR6007 PROTEIN"/>
    <property type="match status" value="1"/>
</dbReference>
<dbReference type="InterPro" id="IPR051162">
    <property type="entry name" value="T4SS_component"/>
</dbReference>
<keyword evidence="4" id="KW-0238">DNA-binding</keyword>
<dbReference type="RefSeq" id="WP_027123558.1">
    <property type="nucleotide sequence ID" value="NZ_CP103423.1"/>
</dbReference>
<feature type="domain" description="TraG P-loop" evidence="3">
    <location>
        <begin position="494"/>
        <end position="840"/>
    </location>
</feature>
<evidence type="ECO:0000313" key="5">
    <source>
        <dbReference type="Proteomes" id="UP001058364"/>
    </source>
</evidence>
<dbReference type="CDD" id="cd01127">
    <property type="entry name" value="TrwB_TraG_TraD_VirD4"/>
    <property type="match status" value="1"/>
</dbReference>
<gene>
    <name evidence="4" type="ORF">NX772_01475</name>
</gene>
<feature type="transmembrane region" description="Helical" evidence="2">
    <location>
        <begin position="50"/>
        <end position="70"/>
    </location>
</feature>
<name>A0ABY5TUZ5_9BACT</name>
<keyword evidence="2" id="KW-0472">Membrane</keyword>
<dbReference type="Proteomes" id="UP001058364">
    <property type="component" value="Chromosome"/>
</dbReference>
<keyword evidence="2" id="KW-0812">Transmembrane</keyword>
<dbReference type="InterPro" id="IPR043964">
    <property type="entry name" value="P-loop_TraG"/>
</dbReference>
<keyword evidence="5" id="KW-1185">Reference proteome</keyword>
<dbReference type="GO" id="GO:0003677">
    <property type="term" value="F:DNA binding"/>
    <property type="evidence" value="ECO:0007669"/>
    <property type="project" value="UniProtKB-KW"/>
</dbReference>
<evidence type="ECO:0000256" key="2">
    <source>
        <dbReference type="SAM" id="Phobius"/>
    </source>
</evidence>
<evidence type="ECO:0000259" key="3">
    <source>
        <dbReference type="Pfam" id="PF19044"/>
    </source>
</evidence>
<dbReference type="SUPFAM" id="SSF52540">
    <property type="entry name" value="P-loop containing nucleoside triphosphate hydrolases"/>
    <property type="match status" value="1"/>
</dbReference>
<feature type="coiled-coil region" evidence="1">
    <location>
        <begin position="371"/>
        <end position="429"/>
    </location>
</feature>
<accession>A0ABY5TUZ5</accession>
<dbReference type="PANTHER" id="PTHR30121">
    <property type="entry name" value="UNCHARACTERIZED PROTEIN YJGR-RELATED"/>
    <property type="match status" value="1"/>
</dbReference>
<sequence length="881" mass="103082">MAKLQSKKLKHSSTIFIWKKFTLIDTALLFVFIFISYGLSFFAFSFAPNLVKFILFISVLALEMTLLIPISSHGAKGYIVFGRMIRFLLRPKKYSMNSKTSAKTKFLVPYEKVENDYIKNKNISYAMRYFGAIEIEGRDISKEHNDDMFILIEKLTLLFSKINTKATIIKLPKLINLNKNIETFNNLKNKNNINISKEMFDYFEKDLNDKNQNRQTDKYFLVIYANDVKSLDEEIKNISDELYNIGLNYEKLKIDSLLNLINEIQFPHTNFSNEELEEIKNAQKIDEFFAFSEIEFKASYIKSKDAFYSTQTISEFPLSLNQSWVQRTFDSDSVVFWHITPLKKEKISKILDNTEKNMEVNYLEEQNRFESRKLQKEYESLNELAEVAAQDQEAIVYSTIILFNRALSLEELKELEKTNKKNLEGWNAKINNLTYRQFEGYSSTLLKWSDNIKEAQEQIASNISFAWPFALSENNDYNHNLVGFSEYDKSPVFFDQSLKNDKRQNFNMFIVGTSGAGKTTFTKKAIVEKLMKNDEIIILDPQGEFTKFTNKMNGEIINLGSSSNKVFNPLQIRKLFNPKNEENTKSTNSELFILHENFLREWLKILYPEFLDSHIRYIIYSLKKLYQKLGFYDMKEDISELANDKYPIFSDLIEFMKEDKSKDFFNNEIKNNVLFILSDDFLENGRFKEIYNNHSNVDINNKMTLFNVSSLMNLSKNIFNASFYLIISFIQGRISNTYNKNYHIWIYIDEAHKFIDEENISTLDFVFSTVKEGRKYNCGTTLTTQNPSDFVKTEKIANKGRAIIGNCQYSAIFKLKSQDIEAINNLYSNLGGLTESEKRFLALALTGKCILTVSETKRLEIDSYYNLLEKEIYFDKGDLRR</sequence>
<keyword evidence="1" id="KW-0175">Coiled coil</keyword>
<dbReference type="EMBL" id="CP103423">
    <property type="protein sequence ID" value="UWD34483.1"/>
    <property type="molecule type" value="Genomic_DNA"/>
</dbReference>
<dbReference type="NCBIfam" id="NF045975">
    <property type="entry name" value="VirB4_plasma"/>
    <property type="match status" value="1"/>
</dbReference>
<dbReference type="Gene3D" id="3.40.50.300">
    <property type="entry name" value="P-loop containing nucleotide triphosphate hydrolases"/>
    <property type="match status" value="1"/>
</dbReference>